<dbReference type="GO" id="GO:0102559">
    <property type="term" value="F:peptide chain release factor N(5)-glutamine methyltransferase activity"/>
    <property type="evidence" value="ECO:0007669"/>
    <property type="project" value="UniProtKB-EC"/>
</dbReference>
<dbReference type="PROSITE" id="PS00092">
    <property type="entry name" value="N6_MTASE"/>
    <property type="match status" value="1"/>
</dbReference>
<keyword evidence="2 4" id="KW-0808">Transferase</keyword>
<dbReference type="EMBL" id="JAYGHX010000017">
    <property type="protein sequence ID" value="MEA5392794.1"/>
    <property type="molecule type" value="Genomic_DNA"/>
</dbReference>
<feature type="binding site" evidence="4">
    <location>
        <position position="194"/>
    </location>
    <ligand>
        <name>S-adenosyl-L-methionine</name>
        <dbReference type="ChEBI" id="CHEBI:59789"/>
    </ligand>
</feature>
<dbReference type="InterPro" id="IPR019874">
    <property type="entry name" value="RF_methyltr_PrmC"/>
</dbReference>
<dbReference type="Gene3D" id="3.40.50.150">
    <property type="entry name" value="Vaccinia Virus protein VP39"/>
    <property type="match status" value="1"/>
</dbReference>
<sequence>MVSPAPIPALPVPGSEVLTLTGSELLEWRRRLLAQGGAAADLDWLLDLGGGLRWSQLQSLWCHPQATIRLDRPLEALEALWRRHRRSHEPLQYLVGRCPWRDLELPVAPGVLIPRQETELLVDLALQLRRPAPPISRWADLGTGSGCLAIALARSLPTSRGFAVEASAEALAQAGANLTRWDLERRVTLLAGDWWQPLQPWWGQLDLVVSNPPYIPSATLAGLEPVVRDHEPHLALDGGPDGLTALRSIVAGALQALAPGGLLLLEHHHDQSGAVAALLRAAGLERPGVHADLEGRGRFASAWRPGAR</sequence>
<comment type="catalytic activity">
    <reaction evidence="4">
        <text>L-glutaminyl-[peptide chain release factor] + S-adenosyl-L-methionine = N(5)-methyl-L-glutaminyl-[peptide chain release factor] + S-adenosyl-L-homocysteine + H(+)</text>
        <dbReference type="Rhea" id="RHEA:42896"/>
        <dbReference type="Rhea" id="RHEA-COMP:10271"/>
        <dbReference type="Rhea" id="RHEA-COMP:10272"/>
        <dbReference type="ChEBI" id="CHEBI:15378"/>
        <dbReference type="ChEBI" id="CHEBI:30011"/>
        <dbReference type="ChEBI" id="CHEBI:57856"/>
        <dbReference type="ChEBI" id="CHEBI:59789"/>
        <dbReference type="ChEBI" id="CHEBI:61891"/>
        <dbReference type="EC" id="2.1.1.297"/>
    </reaction>
</comment>
<feature type="binding site" evidence="4">
    <location>
        <begin position="211"/>
        <end position="214"/>
    </location>
    <ligand>
        <name>substrate</name>
    </ligand>
</feature>
<feature type="binding site" evidence="4">
    <location>
        <position position="165"/>
    </location>
    <ligand>
        <name>S-adenosyl-L-methionine</name>
        <dbReference type="ChEBI" id="CHEBI:59789"/>
    </ligand>
</feature>
<gene>
    <name evidence="4 6" type="primary">prmC</name>
    <name evidence="6" type="ORF">VB738_16145</name>
</gene>
<evidence type="ECO:0000256" key="3">
    <source>
        <dbReference type="ARBA" id="ARBA00022691"/>
    </source>
</evidence>
<feature type="binding site" evidence="4">
    <location>
        <begin position="142"/>
        <end position="146"/>
    </location>
    <ligand>
        <name>S-adenosyl-L-methionine</name>
        <dbReference type="ChEBI" id="CHEBI:59789"/>
    </ligand>
</feature>
<feature type="domain" description="Methyltransferase small" evidence="5">
    <location>
        <begin position="136"/>
        <end position="214"/>
    </location>
</feature>
<comment type="function">
    <text evidence="4">Methylates the class 1 translation termination release factors RF1/PrfA and RF2/PrfB on the glutamine residue of the universally conserved GGQ motif.</text>
</comment>
<evidence type="ECO:0000256" key="4">
    <source>
        <dbReference type="HAMAP-Rule" id="MF_02126"/>
    </source>
</evidence>
<dbReference type="InterPro" id="IPR002052">
    <property type="entry name" value="DNA_methylase_N6_adenine_CS"/>
</dbReference>
<dbReference type="HAMAP" id="MF_02126">
    <property type="entry name" value="RF_methyltr_PrmC"/>
    <property type="match status" value="1"/>
</dbReference>
<reference evidence="6 7" key="1">
    <citation type="submission" date="2023-12" db="EMBL/GenBank/DDBJ databases">
        <title>Baltic Sea Cyanobacteria.</title>
        <authorList>
            <person name="Delbaje E."/>
            <person name="Fewer D.P."/>
            <person name="Shishido T.K."/>
        </authorList>
    </citation>
    <scope>NUCLEOTIDE SEQUENCE [LARGE SCALE GENOMIC DNA]</scope>
    <source>
        <strain evidence="6 7">UHCC 0139</strain>
    </source>
</reference>
<dbReference type="CDD" id="cd02440">
    <property type="entry name" value="AdoMet_MTases"/>
    <property type="match status" value="1"/>
</dbReference>
<evidence type="ECO:0000313" key="7">
    <source>
        <dbReference type="Proteomes" id="UP001304461"/>
    </source>
</evidence>
<dbReference type="InterPro" id="IPR007848">
    <property type="entry name" value="Small_mtfrase_dom"/>
</dbReference>
<dbReference type="PANTHER" id="PTHR47441:SF3">
    <property type="entry name" value="RELEASE FACTOR GLUTAMINE METHYLTRANSFERASE"/>
    <property type="match status" value="1"/>
</dbReference>
<organism evidence="6 7">
    <name type="scientific">Cyanobium gracile UHCC 0139</name>
    <dbReference type="NCBI Taxonomy" id="3110308"/>
    <lineage>
        <taxon>Bacteria</taxon>
        <taxon>Bacillati</taxon>
        <taxon>Cyanobacteriota</taxon>
        <taxon>Cyanophyceae</taxon>
        <taxon>Synechococcales</taxon>
        <taxon>Prochlorococcaceae</taxon>
        <taxon>Cyanobium</taxon>
    </lineage>
</organism>
<keyword evidence="3 4" id="KW-0949">S-adenosyl-L-methionine</keyword>
<dbReference type="NCBIfam" id="TIGR03534">
    <property type="entry name" value="RF_mod_PrmC"/>
    <property type="match status" value="1"/>
</dbReference>
<evidence type="ECO:0000313" key="6">
    <source>
        <dbReference type="EMBL" id="MEA5392794.1"/>
    </source>
</evidence>
<dbReference type="GO" id="GO:0032259">
    <property type="term" value="P:methylation"/>
    <property type="evidence" value="ECO:0007669"/>
    <property type="project" value="UniProtKB-KW"/>
</dbReference>
<name>A0ABU5RYE2_9CYAN</name>
<dbReference type="InterPro" id="IPR004556">
    <property type="entry name" value="HemK-like"/>
</dbReference>
<dbReference type="InterPro" id="IPR052663">
    <property type="entry name" value="RF_glutamine_MTase_cyano"/>
</dbReference>
<dbReference type="PANTHER" id="PTHR47441">
    <property type="match status" value="1"/>
</dbReference>
<dbReference type="Pfam" id="PF05175">
    <property type="entry name" value="MTS"/>
    <property type="match status" value="1"/>
</dbReference>
<accession>A0ABU5RYE2</accession>
<comment type="similarity">
    <text evidence="4">Belongs to the protein N5-glutamine methyltransferase family. PrmC subfamily.</text>
</comment>
<protein>
    <recommendedName>
        <fullName evidence="4">Release factor glutamine methyltransferase</fullName>
        <shortName evidence="4">RF MTase</shortName>
        <ecNumber evidence="4">2.1.1.297</ecNumber>
    </recommendedName>
    <alternativeName>
        <fullName evidence="4">N5-glutamine methyltransferase PrmC</fullName>
    </alternativeName>
    <alternativeName>
        <fullName evidence="4">Protein-(glutamine-N5) MTase PrmC</fullName>
    </alternativeName>
    <alternativeName>
        <fullName evidence="4">Protein-glutamine N-methyltransferase PrmC</fullName>
    </alternativeName>
</protein>
<evidence type="ECO:0000259" key="5">
    <source>
        <dbReference type="Pfam" id="PF05175"/>
    </source>
</evidence>
<dbReference type="EC" id="2.1.1.297" evidence="4"/>
<dbReference type="Proteomes" id="UP001304461">
    <property type="component" value="Unassembled WGS sequence"/>
</dbReference>
<proteinExistence type="inferred from homology"/>
<dbReference type="RefSeq" id="WP_323306714.1">
    <property type="nucleotide sequence ID" value="NZ_JAYGHX010000017.1"/>
</dbReference>
<feature type="binding site" evidence="4">
    <location>
        <position position="211"/>
    </location>
    <ligand>
        <name>S-adenosyl-L-methionine</name>
        <dbReference type="ChEBI" id="CHEBI:59789"/>
    </ligand>
</feature>
<dbReference type="InterPro" id="IPR029063">
    <property type="entry name" value="SAM-dependent_MTases_sf"/>
</dbReference>
<comment type="caution">
    <text evidence="6">The sequence shown here is derived from an EMBL/GenBank/DDBJ whole genome shotgun (WGS) entry which is preliminary data.</text>
</comment>
<evidence type="ECO:0000256" key="2">
    <source>
        <dbReference type="ARBA" id="ARBA00022679"/>
    </source>
</evidence>
<keyword evidence="7" id="KW-1185">Reference proteome</keyword>
<dbReference type="SUPFAM" id="SSF53335">
    <property type="entry name" value="S-adenosyl-L-methionine-dependent methyltransferases"/>
    <property type="match status" value="1"/>
</dbReference>
<dbReference type="NCBIfam" id="TIGR00536">
    <property type="entry name" value="hemK_fam"/>
    <property type="match status" value="1"/>
</dbReference>
<evidence type="ECO:0000256" key="1">
    <source>
        <dbReference type="ARBA" id="ARBA00022603"/>
    </source>
</evidence>
<keyword evidence="1 4" id="KW-0489">Methyltransferase</keyword>